<proteinExistence type="predicted"/>
<reference evidence="2" key="2">
    <citation type="journal article" date="2015" name="Data Brief">
        <title>Shoot transcriptome of the giant reed, Arundo donax.</title>
        <authorList>
            <person name="Barrero R.A."/>
            <person name="Guerrero F.D."/>
            <person name="Moolhuijzen P."/>
            <person name="Goolsby J.A."/>
            <person name="Tidwell J."/>
            <person name="Bellgard S.E."/>
            <person name="Bellgard M.I."/>
        </authorList>
    </citation>
    <scope>NUCLEOTIDE SEQUENCE</scope>
    <source>
        <tissue evidence="2">Shoot tissue taken approximately 20 cm above the soil surface</tissue>
    </source>
</reference>
<accession>A0A0A9GB70</accession>
<protein>
    <submittedName>
        <fullName evidence="2">Uncharacterized protein</fullName>
    </submittedName>
</protein>
<feature type="region of interest" description="Disordered" evidence="1">
    <location>
        <begin position="1"/>
        <end position="57"/>
    </location>
</feature>
<reference evidence="2" key="1">
    <citation type="submission" date="2014-09" db="EMBL/GenBank/DDBJ databases">
        <authorList>
            <person name="Magalhaes I.L.F."/>
            <person name="Oliveira U."/>
            <person name="Santos F.R."/>
            <person name="Vidigal T.H.D.A."/>
            <person name="Brescovit A.D."/>
            <person name="Santos A.J."/>
        </authorList>
    </citation>
    <scope>NUCLEOTIDE SEQUENCE</scope>
    <source>
        <tissue evidence="2">Shoot tissue taken approximately 20 cm above the soil surface</tissue>
    </source>
</reference>
<evidence type="ECO:0000256" key="1">
    <source>
        <dbReference type="SAM" id="MobiDB-lite"/>
    </source>
</evidence>
<name>A0A0A9GB70_ARUDO</name>
<dbReference type="EMBL" id="GBRH01179963">
    <property type="protein sequence ID" value="JAE17933.1"/>
    <property type="molecule type" value="Transcribed_RNA"/>
</dbReference>
<organism evidence="2">
    <name type="scientific">Arundo donax</name>
    <name type="common">Giant reed</name>
    <name type="synonym">Donax arundinaceus</name>
    <dbReference type="NCBI Taxonomy" id="35708"/>
    <lineage>
        <taxon>Eukaryota</taxon>
        <taxon>Viridiplantae</taxon>
        <taxon>Streptophyta</taxon>
        <taxon>Embryophyta</taxon>
        <taxon>Tracheophyta</taxon>
        <taxon>Spermatophyta</taxon>
        <taxon>Magnoliopsida</taxon>
        <taxon>Liliopsida</taxon>
        <taxon>Poales</taxon>
        <taxon>Poaceae</taxon>
        <taxon>PACMAD clade</taxon>
        <taxon>Arundinoideae</taxon>
        <taxon>Arundineae</taxon>
        <taxon>Arundo</taxon>
    </lineage>
</organism>
<dbReference type="AlphaFoldDB" id="A0A0A9GB70"/>
<sequence>MRRSTAPGSGHARRGSINPSQTLAESSRIGANRRRSGRREGITCPGSGIWDGGGEEI</sequence>
<evidence type="ECO:0000313" key="2">
    <source>
        <dbReference type="EMBL" id="JAE17933.1"/>
    </source>
</evidence>